<gene>
    <name evidence="7" type="ORF">FHU40_001553</name>
</gene>
<evidence type="ECO:0000256" key="3">
    <source>
        <dbReference type="PIRSR" id="PIRSR605708-1"/>
    </source>
</evidence>
<dbReference type="InterPro" id="IPR046451">
    <property type="entry name" value="HgmA_C"/>
</dbReference>
<dbReference type="GO" id="GO:0006559">
    <property type="term" value="P:L-phenylalanine catabolic process"/>
    <property type="evidence" value="ECO:0007669"/>
    <property type="project" value="InterPro"/>
</dbReference>
<comment type="caution">
    <text evidence="7">The sequence shown here is derived from an EMBL/GenBank/DDBJ whole genome shotgun (WGS) entry which is preliminary data.</text>
</comment>
<keyword evidence="4" id="KW-0408">Iron</keyword>
<evidence type="ECO:0000313" key="7">
    <source>
        <dbReference type="EMBL" id="MBB3041752.1"/>
    </source>
</evidence>
<comment type="similarity">
    <text evidence="2">Belongs to the homogentisate dioxygenase family.</text>
</comment>
<proteinExistence type="inferred from homology"/>
<name>A0A7W4VTZ3_9ACTN</name>
<feature type="binding site" evidence="4">
    <location>
        <position position="315"/>
    </location>
    <ligand>
        <name>homogentisate</name>
        <dbReference type="ChEBI" id="CHEBI:16169"/>
    </ligand>
</feature>
<dbReference type="PANTHER" id="PTHR11056:SF0">
    <property type="entry name" value="HOMOGENTISATE 1,2-DIOXYGENASE"/>
    <property type="match status" value="1"/>
</dbReference>
<dbReference type="AlphaFoldDB" id="A0A7W4VTZ3"/>
<feature type="domain" description="Cupin type-2" evidence="6">
    <location>
        <begin position="111"/>
        <end position="169"/>
    </location>
</feature>
<comment type="cofactor">
    <cofactor evidence="1 4">
        <name>Fe cation</name>
        <dbReference type="ChEBI" id="CHEBI:24875"/>
    </cofactor>
</comment>
<dbReference type="GO" id="GO:0046872">
    <property type="term" value="F:metal ion binding"/>
    <property type="evidence" value="ECO:0007669"/>
    <property type="project" value="UniProtKB-KW"/>
</dbReference>
<evidence type="ECO:0000256" key="4">
    <source>
        <dbReference type="PIRSR" id="PIRSR605708-2"/>
    </source>
</evidence>
<evidence type="ECO:0000259" key="5">
    <source>
        <dbReference type="Pfam" id="PF04209"/>
    </source>
</evidence>
<dbReference type="GO" id="GO:0006570">
    <property type="term" value="P:tyrosine metabolic process"/>
    <property type="evidence" value="ECO:0007669"/>
    <property type="project" value="InterPro"/>
</dbReference>
<dbReference type="InterPro" id="IPR011051">
    <property type="entry name" value="RmlC_Cupin_sf"/>
</dbReference>
<keyword evidence="8" id="KW-1185">Reference proteome</keyword>
<evidence type="ECO:0000259" key="6">
    <source>
        <dbReference type="Pfam" id="PF07883"/>
    </source>
</evidence>
<keyword evidence="7" id="KW-0560">Oxidoreductase</keyword>
<dbReference type="EC" id="1.13.11.5" evidence="7"/>
<dbReference type="Pfam" id="PF07883">
    <property type="entry name" value="Cupin_2"/>
    <property type="match status" value="1"/>
</dbReference>
<feature type="binding site" evidence="4">
    <location>
        <position position="337"/>
    </location>
    <ligand>
        <name>Fe cation</name>
        <dbReference type="ChEBI" id="CHEBI:24875"/>
    </ligand>
</feature>
<dbReference type="InterPro" id="IPR014710">
    <property type="entry name" value="RmlC-like_jellyroll"/>
</dbReference>
<sequence>MPYFNRVGDVPAKRFSQFRQEDGSLYCTEVMGEEGFSSDMSLLFHRLPPTGISAVRAVEREPITLTANQPLLPRLFNTSQLKVGGDAVTGRQPLVGNDDVLVSFVIADSDSPLYRNAVGDELVFVHEGTATVETVFGVLEVGPGDYLVMPTGTTHRWLPTSEGPLRALVFETYSHIHPPKRYLSRYGQHHQESPYFELDLRRPTEPLVAPAESDVDVLVRNRDGITCYTMQNHPFDVVGWFGCNYPYVLNVADFSPITGSFHRPPPVHQVFEAHNLVFCNFVPRMLDYDPRAVPIPSYHSNVDSDEFLFYAEGNFFSRSGSGVERGSISLHPAGHIHGPQPGSVEKALSRIGQRTEELAIMLDTFRPLRLANPALDVEDPKYITTWSRRPEAEGS</sequence>
<accession>A0A7W4VTZ3</accession>
<dbReference type="RefSeq" id="WP_183591623.1">
    <property type="nucleotide sequence ID" value="NZ_JACHWR010000001.1"/>
</dbReference>
<dbReference type="GO" id="GO:0005737">
    <property type="term" value="C:cytoplasm"/>
    <property type="evidence" value="ECO:0007669"/>
    <property type="project" value="TreeGrafter"/>
</dbReference>
<dbReference type="CDD" id="cd02208">
    <property type="entry name" value="cupin_RmlC-like"/>
    <property type="match status" value="1"/>
</dbReference>
<dbReference type="Gene3D" id="2.60.120.10">
    <property type="entry name" value="Jelly Rolls"/>
    <property type="match status" value="1"/>
</dbReference>
<dbReference type="SUPFAM" id="SSF51182">
    <property type="entry name" value="RmlC-like cupins"/>
    <property type="match status" value="1"/>
</dbReference>
<protein>
    <submittedName>
        <fullName evidence="7">Homogentisate 1,2-dioxygenase</fullName>
        <ecNumber evidence="7">1.13.11.5</ecNumber>
    </submittedName>
</protein>
<organism evidence="7 8">
    <name type="scientific">Nocardioides soli</name>
    <dbReference type="NCBI Taxonomy" id="1036020"/>
    <lineage>
        <taxon>Bacteria</taxon>
        <taxon>Bacillati</taxon>
        <taxon>Actinomycetota</taxon>
        <taxon>Actinomycetes</taxon>
        <taxon>Propionibacteriales</taxon>
        <taxon>Nocardioidaceae</taxon>
        <taxon>Nocardioides</taxon>
    </lineage>
</organism>
<keyword evidence="7" id="KW-0223">Dioxygenase</keyword>
<dbReference type="Pfam" id="PF04209">
    <property type="entry name" value="HgmA_C"/>
    <property type="match status" value="1"/>
</dbReference>
<dbReference type="InterPro" id="IPR013096">
    <property type="entry name" value="Cupin_2"/>
</dbReference>
<feature type="domain" description="Homogentisate 1,2-dioxygenase C-terminal" evidence="5">
    <location>
        <begin position="276"/>
        <end position="387"/>
    </location>
</feature>
<dbReference type="PANTHER" id="PTHR11056">
    <property type="entry name" value="HOMOGENTISATE 1,2-DIOXYGENASE"/>
    <property type="match status" value="1"/>
</dbReference>
<feature type="binding site" evidence="4">
    <location>
        <position position="306"/>
    </location>
    <ligand>
        <name>Fe cation</name>
        <dbReference type="ChEBI" id="CHEBI:24875"/>
    </ligand>
</feature>
<reference evidence="7 8" key="1">
    <citation type="submission" date="2020-08" db="EMBL/GenBank/DDBJ databases">
        <title>Sequencing the genomes of 1000 actinobacteria strains.</title>
        <authorList>
            <person name="Klenk H.-P."/>
        </authorList>
    </citation>
    <scope>NUCLEOTIDE SEQUENCE [LARGE SCALE GENOMIC DNA]</scope>
    <source>
        <strain evidence="7 8">DSM 105498</strain>
    </source>
</reference>
<dbReference type="Proteomes" id="UP000589626">
    <property type="component" value="Unassembled WGS sequence"/>
</dbReference>
<keyword evidence="4" id="KW-0479">Metal-binding</keyword>
<evidence type="ECO:0000313" key="8">
    <source>
        <dbReference type="Proteomes" id="UP000589626"/>
    </source>
</evidence>
<evidence type="ECO:0000256" key="2">
    <source>
        <dbReference type="ARBA" id="ARBA00007757"/>
    </source>
</evidence>
<evidence type="ECO:0000256" key="1">
    <source>
        <dbReference type="ARBA" id="ARBA00001962"/>
    </source>
</evidence>
<dbReference type="GO" id="GO:0004411">
    <property type="term" value="F:homogentisate 1,2-dioxygenase activity"/>
    <property type="evidence" value="ECO:0007669"/>
    <property type="project" value="UniProtKB-EC"/>
</dbReference>
<feature type="active site" description="Proton acceptor" evidence="3">
    <location>
        <position position="262"/>
    </location>
</feature>
<dbReference type="EMBL" id="JACHWR010000001">
    <property type="protein sequence ID" value="MBB3041752.1"/>
    <property type="molecule type" value="Genomic_DNA"/>
</dbReference>
<feature type="binding site" evidence="4">
    <location>
        <position position="299"/>
    </location>
    <ligand>
        <name>Fe cation</name>
        <dbReference type="ChEBI" id="CHEBI:24875"/>
    </ligand>
</feature>
<dbReference type="InterPro" id="IPR005708">
    <property type="entry name" value="Homogentis_dOase"/>
</dbReference>